<accession>A0AC61Y4H1</accession>
<proteinExistence type="predicted"/>
<sequence>MSYLYQYDQPGVRIENIKEINGYSYVLGWEYNNNQTPKVNLYVSKIDSSGNQVWQKRFKYPDAVNSGSVKIHFEDITEASSKELLLLAYDDVQALILKIDDDGNLIWVKKYYDKNNTQLYYNRLSFRPRLHTLSEEYSILVVQDIHSYNGGVRRLDYRFIKFQNDNGNFVDNKILETTNPKIIIRDQQSFKETIVLAGSDGKNICIFYVDINLRLSNTYKFNLGKSNSKRNYLHLFRLSSIKEGKFSAMGGYWSDQGNYIFVMNFDFYGLKATNSINISDKPWSQIAQDIENVSDDHLIYYRGNLHSLSNSLNLNWTRKVEIAAINKRLTPINLNENYIYSYYSYPYQRGYYIISNSGTDYKTCETVEVEDNFNFERYELIASTNRIELNAFNSIEYPQPQISLQTINIPSSTEICKYPTKQPEIDLKQSTIRVKNDCLLPGRMQSLIYLKLRDTEGNVLGSGGDNVSFTTNLGQLGAVTDYGNGVYSVSFSSNSSGVSTIKAFLDGKELPASVQIRVSKECFDQEVDIKLCTIQASNKCLRRKEKSIITIRLYDSSGNAIINGGDQVEVFTSLGTISSIQDNGDGTYTCELLSAYEGIATVYFTVNGKESVQTIDITISKQCGSTKPNADNSTITASPNCIHPKEGQSLITIQLYDDNGNPVLNGGANVAINNTAGNISNVTDQGDGSYTAILTATGGSGTFVSFSVDGDSSQNYIWINFSTSCNISGGDLTNSQIKTSSNCIVPDGETPTEVTVYLLDNSGNPLLVGGDNVEIHTTLGNISNTIDNNDGTYTAYLTSNQSGIATLTFLLNGSQAISYRTVVFSKSCGVGINLELSTIHALPSCITPNGEQQSTITVQLVDTNGNLVVTGGQNVIIHTSLGNISLTTDNGNGTYSALLSSTITGTATLSFSILGESGAQHAQVQIKESCEADPLNEVDLEKSTIQIIPNTVVANGQDQATIKIVLRDQNGNPVNLLPNNFGNYLVSIHKINNFGAVNPNNAVFESTTGSYISYIKSSNIGQAQIGFYVNGMQASASATVQFVKNDDGGGSDEGTKISNTSVTWLQSPNFYLQAAGSQGNDSTKGIHLRWVLRGVLGELHLPKRNYATNQYNFNKPNDVIKLYRTRYRKYTFIVNFQETAPTVVDSTNHLWIYRYEQRDIYIHFRNTTKYDNVRNNTNPIEDHVSFLQNYGSELIEIETKEELFFKVTLKVNEELANNGSVQAETLSVSKNVPLANKTVSARQTFTGISEISKMVFTCENGIGVRYKAYNCMLTSIEFEFYSDFLTQVNSQSDWWFLGDYALSKNDQTVFNALEPNSGDVHANWLRFNDNEHVNVENYKKQWNGISEPGDRNIKEVVSKYIDLSDNQNNPIANESIALDGTGQDTTQISNLDLLNMAAYDFHIARMLGLGSLDIDTEVFTDQYIYVTEYVTFGNLQDGEGAREVQHLSMSLPTGISDERLPIPIDLKNIVPGVFYGYENAQPINLTDENGYTFDGKTRYVSLFTEEIPETLSNLPFYNSYQEFSAHLYTLPIYGGLEYKMDNETTWRKPELSNTDEYQNVLGNGSLGANETIPLLLPELGKPFYVDNHTIKGWYRYKSYAINWFYRASQSEIQKSIYSDIKPNNSLIAPTNVRAVLVQPESPLLLTSGKEQEMLATLKANTNIEDKTLVRLTYDYHAFHEIIKYSLPNDSTISNQDYENDPTSIFTDDDEVFAERAEIYFRNQVPNNIRGKITAVNNDSSNPLLAILQTAPYNLSSQGNNEQLVPHINSSQVSNYIGGVINIDENSYIIQSIDTSATYPKFKVYKTQVTDAITGEIPSSTINPEELELPVITNDGLFMAVENMQNASSWGNSNPLATKILIGDNWPVHREVIEENNADGSVQRKLEKTRGIWSKADENHTTIEKVLEPQEVLDANGNLQYDTNGNLITEQVHKGLYKITFHGIQLDHHPQHTTSIGQTSVDWDKGIARVFTESSLDSSNTPIKSRKTLKVGKIENIGEAEDLVIYVDDPDTVAVPAQDLDPIPTGTNISVNFYPSYKVYLYEQTSVGLNEELIPTSKDVDYSIFGVRSEDTNYNYFSPVSTPGLMMAQRIVLPEPPQQPLGSDYATRPDYFGRSTYTFTTEYNHQPYGVLFYRSNDEVLLNSIYSKATVQQIRTALKDLGGPEEPFFTDRWKNFVDFSTIKTDGDFKEYDENGISQGSGYKFPNPDKQEFFDWANQILQNLNEPLITESPGQLAVGDPKIVEFFKGAIYNAFVPLTRLPIIYEHIEGASYQPKDEKQNIKDENGYALAPNHPDFKMAPMMKKVGNYKTQFTDFKLDGTSSNYYFYGVKEMGSQMKIGQFSPFLGPIKLVNTNAPKSPEVKSIKPVLANELTGTAPSVKISINSYPKVQNIKKVKLFRSHTKIEAQSIRTMKLVATSVLDEISNNEEVWTIADTFNDLPQVPYGDALYYRVIVEREVKYADKNAVVITEFAPSQASKILASLIVENKKPESPVLEYYSTPPNNQHIISYVTLTWNATCYKGKYHVYKMNSQGNWTKIHTVPRTTEETIYLNLEDTDLQDSSLLIENEGNPIYHHFKVIAENTSGMLSTEENILTIHQIDNWKDIGGIGDMISEITFRIR</sequence>
<keyword evidence="2" id="KW-1185">Reference proteome</keyword>
<name>A0AC61Y4H1_9FLAO</name>
<dbReference type="Proteomes" id="UP000356253">
    <property type="component" value="Unassembled WGS sequence"/>
</dbReference>
<gene>
    <name evidence="1" type="ORF">FVB9532_00465</name>
</gene>
<protein>
    <submittedName>
        <fullName evidence="1">Invasin</fullName>
    </submittedName>
</protein>
<comment type="caution">
    <text evidence="1">The sequence shown here is derived from an EMBL/GenBank/DDBJ whole genome shotgun (WGS) entry which is preliminary data.</text>
</comment>
<evidence type="ECO:0000313" key="2">
    <source>
        <dbReference type="Proteomes" id="UP000356253"/>
    </source>
</evidence>
<organism evidence="1 2">
    <name type="scientific">Mesonia oceanica</name>
    <dbReference type="NCBI Taxonomy" id="2687242"/>
    <lineage>
        <taxon>Bacteria</taxon>
        <taxon>Pseudomonadati</taxon>
        <taxon>Bacteroidota</taxon>
        <taxon>Flavobacteriia</taxon>
        <taxon>Flavobacteriales</taxon>
        <taxon>Flavobacteriaceae</taxon>
        <taxon>Mesonia</taxon>
    </lineage>
</organism>
<dbReference type="EMBL" id="CABVMM010000002">
    <property type="protein sequence ID" value="VVU99213.1"/>
    <property type="molecule type" value="Genomic_DNA"/>
</dbReference>
<evidence type="ECO:0000313" key="1">
    <source>
        <dbReference type="EMBL" id="VVU99213.1"/>
    </source>
</evidence>
<reference evidence="1" key="1">
    <citation type="submission" date="2019-09" db="EMBL/GenBank/DDBJ databases">
        <authorList>
            <person name="Rodrigo-Torres L."/>
            <person name="Arahal R. D."/>
            <person name="Lucena T."/>
        </authorList>
    </citation>
    <scope>NUCLEOTIDE SEQUENCE</scope>
    <source>
        <strain evidence="1">ISS653</strain>
    </source>
</reference>